<dbReference type="Proteomes" id="UP000632339">
    <property type="component" value="Unassembled WGS sequence"/>
</dbReference>
<keyword evidence="5 8" id="KW-0862">Zinc</keyword>
<evidence type="ECO:0000256" key="6">
    <source>
        <dbReference type="ARBA" id="ARBA00023239"/>
    </source>
</evidence>
<dbReference type="PROSITE" id="PS00705">
    <property type="entry name" value="PROK_CO2_ANHYDRASE_2"/>
    <property type="match status" value="1"/>
</dbReference>
<dbReference type="EC" id="4.2.1.1" evidence="3 8"/>
<proteinExistence type="inferred from homology"/>
<dbReference type="PANTHER" id="PTHR11002">
    <property type="entry name" value="CARBONIC ANHYDRASE"/>
    <property type="match status" value="1"/>
</dbReference>
<evidence type="ECO:0000313" key="9">
    <source>
        <dbReference type="EMBL" id="GGM77777.1"/>
    </source>
</evidence>
<comment type="catalytic activity">
    <reaction evidence="7 8">
        <text>hydrogencarbonate + H(+) = CO2 + H2O</text>
        <dbReference type="Rhea" id="RHEA:10748"/>
        <dbReference type="ChEBI" id="CHEBI:15377"/>
        <dbReference type="ChEBI" id="CHEBI:15378"/>
        <dbReference type="ChEBI" id="CHEBI:16526"/>
        <dbReference type="ChEBI" id="CHEBI:17544"/>
        <dbReference type="EC" id="4.2.1.1"/>
    </reaction>
</comment>
<evidence type="ECO:0000256" key="3">
    <source>
        <dbReference type="ARBA" id="ARBA00012925"/>
    </source>
</evidence>
<comment type="caution">
    <text evidence="9">The sequence shown here is derived from an EMBL/GenBank/DDBJ whole genome shotgun (WGS) entry which is preliminary data.</text>
</comment>
<accession>A0ABQ2HDU1</accession>
<organism evidence="9 10">
    <name type="scientific">Dyadobacter beijingensis</name>
    <dbReference type="NCBI Taxonomy" id="365489"/>
    <lineage>
        <taxon>Bacteria</taxon>
        <taxon>Pseudomonadati</taxon>
        <taxon>Bacteroidota</taxon>
        <taxon>Cytophagia</taxon>
        <taxon>Cytophagales</taxon>
        <taxon>Spirosomataceae</taxon>
        <taxon>Dyadobacter</taxon>
    </lineage>
</organism>
<protein>
    <recommendedName>
        <fullName evidence="3 8">Carbonic anhydrase</fullName>
        <ecNumber evidence="3 8">4.2.1.1</ecNumber>
    </recommendedName>
    <alternativeName>
        <fullName evidence="8">Carbonate dehydratase</fullName>
    </alternativeName>
</protein>
<dbReference type="InterPro" id="IPR036874">
    <property type="entry name" value="Carbonic_anhydrase_sf"/>
</dbReference>
<dbReference type="CDD" id="cd00883">
    <property type="entry name" value="beta_CA_cladeA"/>
    <property type="match status" value="1"/>
</dbReference>
<reference evidence="10" key="1">
    <citation type="journal article" date="2019" name="Int. J. Syst. Evol. Microbiol.">
        <title>The Global Catalogue of Microorganisms (GCM) 10K type strain sequencing project: providing services to taxonomists for standard genome sequencing and annotation.</title>
        <authorList>
            <consortium name="The Broad Institute Genomics Platform"/>
            <consortium name="The Broad Institute Genome Sequencing Center for Infectious Disease"/>
            <person name="Wu L."/>
            <person name="Ma J."/>
        </authorList>
    </citation>
    <scope>NUCLEOTIDE SEQUENCE [LARGE SCALE GENOMIC DNA]</scope>
    <source>
        <strain evidence="10">CGMCC 1.6375</strain>
    </source>
</reference>
<evidence type="ECO:0000256" key="7">
    <source>
        <dbReference type="ARBA" id="ARBA00048348"/>
    </source>
</evidence>
<sequence length="221" mass="25386">MYYFGTSTINHKMELINRLLTANKSWAARQLEVDETYFDNLAKDQKPDFLWIGCSDSRVPAEDLTGSQPGEMFVHRNVANLVVHTDMNMLSVLQYAVEVLKVRHILVVGHYQCGGVKASMMHKDLGLINRWLHNIKDVYDKHATELDGIEDEKTRFDRLVELNVIQQVHNLAQTSIVQGAWNQGQEVHLHGWVFSLHDGQLKTLAHMPPSTKVEGIYRYDF</sequence>
<evidence type="ECO:0000256" key="1">
    <source>
        <dbReference type="ARBA" id="ARBA00001947"/>
    </source>
</evidence>
<dbReference type="Gene3D" id="3.40.1050.10">
    <property type="entry name" value="Carbonic anhydrase"/>
    <property type="match status" value="1"/>
</dbReference>
<comment type="function">
    <text evidence="8">Reversible hydration of carbon dioxide.</text>
</comment>
<evidence type="ECO:0000256" key="5">
    <source>
        <dbReference type="ARBA" id="ARBA00022833"/>
    </source>
</evidence>
<dbReference type="EMBL" id="BMLI01000001">
    <property type="protein sequence ID" value="GGM77777.1"/>
    <property type="molecule type" value="Genomic_DNA"/>
</dbReference>
<dbReference type="Pfam" id="PF00484">
    <property type="entry name" value="Pro_CA"/>
    <property type="match status" value="1"/>
</dbReference>
<gene>
    <name evidence="9" type="ORF">GCM10010967_06770</name>
</gene>
<dbReference type="PANTHER" id="PTHR11002:SF76">
    <property type="entry name" value="CARBONIC ANHYDRASE"/>
    <property type="match status" value="1"/>
</dbReference>
<dbReference type="NCBIfam" id="NF007756">
    <property type="entry name" value="PRK10437.1"/>
    <property type="match status" value="1"/>
</dbReference>
<comment type="similarity">
    <text evidence="2 8">Belongs to the beta-class carbonic anhydrase family.</text>
</comment>
<keyword evidence="10" id="KW-1185">Reference proteome</keyword>
<name>A0ABQ2HDU1_9BACT</name>
<evidence type="ECO:0000256" key="8">
    <source>
        <dbReference type="RuleBase" id="RU003956"/>
    </source>
</evidence>
<evidence type="ECO:0000313" key="10">
    <source>
        <dbReference type="Proteomes" id="UP000632339"/>
    </source>
</evidence>
<comment type="cofactor">
    <cofactor evidence="1">
        <name>Zn(2+)</name>
        <dbReference type="ChEBI" id="CHEBI:29105"/>
    </cofactor>
</comment>
<keyword evidence="6 8" id="KW-0456">Lyase</keyword>
<dbReference type="PROSITE" id="PS00704">
    <property type="entry name" value="PROK_CO2_ANHYDRASE_1"/>
    <property type="match status" value="1"/>
</dbReference>
<evidence type="ECO:0000256" key="4">
    <source>
        <dbReference type="ARBA" id="ARBA00022723"/>
    </source>
</evidence>
<keyword evidence="4" id="KW-0479">Metal-binding</keyword>
<dbReference type="SMART" id="SM00947">
    <property type="entry name" value="Pro_CA"/>
    <property type="match status" value="1"/>
</dbReference>
<dbReference type="SUPFAM" id="SSF53056">
    <property type="entry name" value="beta-carbonic anhydrase, cab"/>
    <property type="match status" value="1"/>
</dbReference>
<dbReference type="InterPro" id="IPR015892">
    <property type="entry name" value="Carbonic_anhydrase_CS"/>
</dbReference>
<evidence type="ECO:0000256" key="2">
    <source>
        <dbReference type="ARBA" id="ARBA00006217"/>
    </source>
</evidence>
<dbReference type="InterPro" id="IPR001765">
    <property type="entry name" value="Carbonic_anhydrase"/>
</dbReference>